<dbReference type="InterPro" id="IPR055414">
    <property type="entry name" value="LRR_R13L4/SHOC2-like"/>
</dbReference>
<evidence type="ECO:0000259" key="3">
    <source>
        <dbReference type="Pfam" id="PF23598"/>
    </source>
</evidence>
<dbReference type="Gene3D" id="3.80.10.10">
    <property type="entry name" value="Ribonuclease Inhibitor"/>
    <property type="match status" value="2"/>
</dbReference>
<dbReference type="GO" id="GO:0005737">
    <property type="term" value="C:cytoplasm"/>
    <property type="evidence" value="ECO:0007669"/>
    <property type="project" value="TreeGrafter"/>
</dbReference>
<organism evidence="4">
    <name type="scientific">Noctiluca scintillans</name>
    <name type="common">Sea sparkle</name>
    <name type="synonym">Red tide dinoflagellate</name>
    <dbReference type="NCBI Taxonomy" id="2966"/>
    <lineage>
        <taxon>Eukaryota</taxon>
        <taxon>Sar</taxon>
        <taxon>Alveolata</taxon>
        <taxon>Dinophyceae</taxon>
        <taxon>Noctilucales</taxon>
        <taxon>Noctilucaceae</taxon>
        <taxon>Noctiluca</taxon>
    </lineage>
</organism>
<dbReference type="PROSITE" id="PS51450">
    <property type="entry name" value="LRR"/>
    <property type="match status" value="1"/>
</dbReference>
<dbReference type="Pfam" id="PF23598">
    <property type="entry name" value="LRR_14"/>
    <property type="match status" value="1"/>
</dbReference>
<dbReference type="PANTHER" id="PTHR48051">
    <property type="match status" value="1"/>
</dbReference>
<dbReference type="PANTHER" id="PTHR48051:SF1">
    <property type="entry name" value="RAS SUPPRESSOR PROTEIN 1"/>
    <property type="match status" value="1"/>
</dbReference>
<dbReference type="InterPro" id="IPR001611">
    <property type="entry name" value="Leu-rich_rpt"/>
</dbReference>
<sequence>MAQGGSAVRRLGCAMGCCWHKGLHELHDEETGLAPAPTTVQKPSASDAIVTKKIEQALKTNVLTFRECGLKSLPPAATCGNFADLRTADLTDNKLSCLPEAIGEWGSLKNLLASKNSLKELPSSVGRLIYLERCEISDNVLGSLPDLSALIHLRVLSLDSNRLGPKLPDVFTGMVALEELNLCNNSLQILPPSISSLVKLQRLKLADNQLEELPETLNQLRNLAYLDAGHNRLSCVPKAFLEGAESLSELWLKGNPIDRLQLQKLPEFASFLERRKQRLDKKIGSGAGEVDLTLCGLD</sequence>
<evidence type="ECO:0000256" key="2">
    <source>
        <dbReference type="ARBA" id="ARBA00022737"/>
    </source>
</evidence>
<dbReference type="SMART" id="SM00364">
    <property type="entry name" value="LRR_BAC"/>
    <property type="match status" value="5"/>
</dbReference>
<dbReference type="AlphaFoldDB" id="A0A7S0ZTP7"/>
<dbReference type="InterPro" id="IPR003591">
    <property type="entry name" value="Leu-rich_rpt_typical-subtyp"/>
</dbReference>
<protein>
    <recommendedName>
        <fullName evidence="3">Disease resistance R13L4/SHOC-2-like LRR domain-containing protein</fullName>
    </recommendedName>
</protein>
<reference evidence="4" key="1">
    <citation type="submission" date="2021-01" db="EMBL/GenBank/DDBJ databases">
        <authorList>
            <person name="Corre E."/>
            <person name="Pelletier E."/>
            <person name="Niang G."/>
            <person name="Scheremetjew M."/>
            <person name="Finn R."/>
            <person name="Kale V."/>
            <person name="Holt S."/>
            <person name="Cochrane G."/>
            <person name="Meng A."/>
            <person name="Brown T."/>
            <person name="Cohen L."/>
        </authorList>
    </citation>
    <scope>NUCLEOTIDE SEQUENCE</scope>
</reference>
<name>A0A7S0ZTP7_NOCSC</name>
<feature type="domain" description="Disease resistance R13L4/SHOC-2-like LRR" evidence="3">
    <location>
        <begin position="141"/>
        <end position="254"/>
    </location>
</feature>
<evidence type="ECO:0000256" key="1">
    <source>
        <dbReference type="ARBA" id="ARBA00022614"/>
    </source>
</evidence>
<dbReference type="SUPFAM" id="SSF52058">
    <property type="entry name" value="L domain-like"/>
    <property type="match status" value="1"/>
</dbReference>
<gene>
    <name evidence="4" type="ORF">NSCI0253_LOCUS6631</name>
</gene>
<dbReference type="EMBL" id="HBFQ01009485">
    <property type="protein sequence ID" value="CAD8832284.1"/>
    <property type="molecule type" value="Transcribed_RNA"/>
</dbReference>
<keyword evidence="1" id="KW-0433">Leucine-rich repeat</keyword>
<keyword evidence="2" id="KW-0677">Repeat</keyword>
<accession>A0A7S0ZTP7</accession>
<dbReference type="InterPro" id="IPR032675">
    <property type="entry name" value="LRR_dom_sf"/>
</dbReference>
<proteinExistence type="predicted"/>
<evidence type="ECO:0000313" key="4">
    <source>
        <dbReference type="EMBL" id="CAD8832284.1"/>
    </source>
</evidence>
<dbReference type="SMART" id="SM00369">
    <property type="entry name" value="LRR_TYP"/>
    <property type="match status" value="5"/>
</dbReference>
<dbReference type="InterPro" id="IPR050216">
    <property type="entry name" value="LRR_domain-containing"/>
</dbReference>